<feature type="domain" description="Schlafen AlbA-2" evidence="1">
    <location>
        <begin position="14"/>
        <end position="123"/>
    </location>
</feature>
<comment type="caution">
    <text evidence="2">The sequence shown here is derived from an EMBL/GenBank/DDBJ whole genome shotgun (WGS) entry which is preliminary data.</text>
</comment>
<dbReference type="PANTHER" id="PTHR30595">
    <property type="entry name" value="GLPR-RELATED TRANSCRIPTIONAL REPRESSOR"/>
    <property type="match status" value="1"/>
</dbReference>
<dbReference type="PANTHER" id="PTHR30595:SF6">
    <property type="entry name" value="SCHLAFEN ALBA-2 DOMAIN-CONTAINING PROTEIN"/>
    <property type="match status" value="1"/>
</dbReference>
<reference evidence="2 3" key="1">
    <citation type="journal article" date="2016" name="Front. Microbiol.">
        <title>Single-Cell (Meta-)Genomics of a Dimorphic Candidatus Thiomargarita nelsonii Reveals Genomic Plasticity.</title>
        <authorList>
            <person name="Flood B.E."/>
            <person name="Fliss P."/>
            <person name="Jones D.S."/>
            <person name="Dick G.J."/>
            <person name="Jain S."/>
            <person name="Kaster A.K."/>
            <person name="Winkel M."/>
            <person name="Mussmann M."/>
            <person name="Bailey J."/>
        </authorList>
    </citation>
    <scope>NUCLEOTIDE SEQUENCE [LARGE SCALE GENOMIC DNA]</scope>
    <source>
        <strain evidence="2">Hydrate Ridge</strain>
    </source>
</reference>
<dbReference type="EMBL" id="JSZA02000046">
    <property type="protein sequence ID" value="TGO03046.1"/>
    <property type="molecule type" value="Genomic_DNA"/>
</dbReference>
<gene>
    <name evidence="2" type="ORF">PN36_13795</name>
</gene>
<name>A0A4E0RIH1_9GAMM</name>
<dbReference type="InterPro" id="IPR038461">
    <property type="entry name" value="Schlafen_AlbA_2_dom_sf"/>
</dbReference>
<dbReference type="InterPro" id="IPR007421">
    <property type="entry name" value="Schlafen_AlbA_2_dom"/>
</dbReference>
<sequence>MIHSELQDIIQQGENSSVEFKEYGVKNESLAKEMVAFANSQGGVIILGITDSGTISGIPTDSGLEERIMNIARDSIIPALEPQFQPYSFEEKTLGIITIPKGKDKPYQTAGKYYIRVGSTNRMASQSELMRLFQAAGIFHYDANVVEKTDISDFNFTELDRYFSDYHIDFSKQSEPDKQRLLINTDLLTDDGQATVGGLLMFGINPERYLPQSGISFANFAGNEIQSELIDKQNVTGPLPFIVDRTLAIIKSSLPVPSEIKGGKRENLRVYPPMKVFRELIVNACVHRNYAIVGSKIRILMFRDRIEFISPGRLPNTVTIEKLKVGVSYSSNPILLKFMDNLGYVERRGLPMVYYEIKKLGKEVIFKELGEEFRVIVPIIF</sequence>
<evidence type="ECO:0000313" key="3">
    <source>
        <dbReference type="Proteomes" id="UP000030428"/>
    </source>
</evidence>
<keyword evidence="3" id="KW-1185">Reference proteome</keyword>
<organism evidence="2 3">
    <name type="scientific">Candidatus Thiomargarita nelsonii</name>
    <dbReference type="NCBI Taxonomy" id="1003181"/>
    <lineage>
        <taxon>Bacteria</taxon>
        <taxon>Pseudomonadati</taxon>
        <taxon>Pseudomonadota</taxon>
        <taxon>Gammaproteobacteria</taxon>
        <taxon>Thiotrichales</taxon>
        <taxon>Thiotrichaceae</taxon>
        <taxon>Thiomargarita</taxon>
    </lineage>
</organism>
<dbReference type="Pfam" id="PF13749">
    <property type="entry name" value="HATPase_c_4"/>
    <property type="match status" value="1"/>
</dbReference>
<evidence type="ECO:0000313" key="2">
    <source>
        <dbReference type="EMBL" id="TGO03046.1"/>
    </source>
</evidence>
<evidence type="ECO:0000259" key="1">
    <source>
        <dbReference type="Pfam" id="PF04326"/>
    </source>
</evidence>
<dbReference type="Gene3D" id="3.30.565.60">
    <property type="match status" value="1"/>
</dbReference>
<dbReference type="Pfam" id="PF04326">
    <property type="entry name" value="SLFN_AlbA_2"/>
    <property type="match status" value="1"/>
</dbReference>
<accession>A0A4E0RIH1</accession>
<protein>
    <recommendedName>
        <fullName evidence="1">Schlafen AlbA-2 domain-containing protein</fullName>
    </recommendedName>
</protein>
<dbReference type="Gene3D" id="3.30.950.30">
    <property type="entry name" value="Schlafen, AAA domain"/>
    <property type="match status" value="1"/>
</dbReference>
<proteinExistence type="predicted"/>
<dbReference type="InterPro" id="IPR038475">
    <property type="entry name" value="RecG_C_sf"/>
</dbReference>
<dbReference type="Proteomes" id="UP000030428">
    <property type="component" value="Unassembled WGS sequence"/>
</dbReference>
<dbReference type="AlphaFoldDB" id="A0A4E0RIH1"/>